<proteinExistence type="predicted"/>
<dbReference type="EMBL" id="JAQMWT010000376">
    <property type="protein sequence ID" value="KAJ8602586.1"/>
    <property type="molecule type" value="Genomic_DNA"/>
</dbReference>
<dbReference type="Proteomes" id="UP001230188">
    <property type="component" value="Unassembled WGS sequence"/>
</dbReference>
<accession>A0AAD7XNS1</accession>
<organism evidence="1 2">
    <name type="scientific">Chrysophaeum taylorii</name>
    <dbReference type="NCBI Taxonomy" id="2483200"/>
    <lineage>
        <taxon>Eukaryota</taxon>
        <taxon>Sar</taxon>
        <taxon>Stramenopiles</taxon>
        <taxon>Ochrophyta</taxon>
        <taxon>Pelagophyceae</taxon>
        <taxon>Pelagomonadales</taxon>
        <taxon>Pelagomonadaceae</taxon>
        <taxon>Chrysophaeum</taxon>
    </lineage>
</organism>
<sequence>MSKKPTASHKETTKLVKEHASLLRRWQEIEAEAGRVLQSMATFASRLAVIDAAQSFEDSLKPIDLPALAQKHLAELERLGGCVVGQLEELDRVVEGLQRVLEKALEVIRRPRWDPSIAGGRSPMSPCEMVTWAAQLTEMCVLEVWRKRVIVEAVSGLGCGSAEKIVEVDRVVGCAKDAAGLWPLASSESFVDVDFLDRALATIELIL</sequence>
<evidence type="ECO:0000313" key="2">
    <source>
        <dbReference type="Proteomes" id="UP001230188"/>
    </source>
</evidence>
<evidence type="ECO:0000313" key="1">
    <source>
        <dbReference type="EMBL" id="KAJ8602586.1"/>
    </source>
</evidence>
<reference evidence="1" key="1">
    <citation type="submission" date="2023-01" db="EMBL/GenBank/DDBJ databases">
        <title>Metagenome sequencing of chrysophaentin producing Chrysophaeum taylorii.</title>
        <authorList>
            <person name="Davison J."/>
            <person name="Bewley C."/>
        </authorList>
    </citation>
    <scope>NUCLEOTIDE SEQUENCE</scope>
    <source>
        <strain evidence="1">NIES-1699</strain>
    </source>
</reference>
<comment type="caution">
    <text evidence="1">The sequence shown here is derived from an EMBL/GenBank/DDBJ whole genome shotgun (WGS) entry which is preliminary data.</text>
</comment>
<protein>
    <submittedName>
        <fullName evidence="1">Uncharacterized protein</fullName>
    </submittedName>
</protein>
<keyword evidence="2" id="KW-1185">Reference proteome</keyword>
<dbReference type="AlphaFoldDB" id="A0AAD7XNS1"/>
<dbReference type="Pfam" id="PF15011">
    <property type="entry name" value="CA109-like"/>
    <property type="match status" value="1"/>
</dbReference>
<name>A0AAD7XNS1_9STRA</name>
<dbReference type="InterPro" id="IPR029159">
    <property type="entry name" value="CA109-like"/>
</dbReference>
<gene>
    <name evidence="1" type="ORF">CTAYLR_008771</name>
</gene>